<organism evidence="10 11">
    <name type="scientific">Pseudomonas helleri</name>
    <dbReference type="NCBI Taxonomy" id="1608996"/>
    <lineage>
        <taxon>Bacteria</taxon>
        <taxon>Pseudomonadati</taxon>
        <taxon>Pseudomonadota</taxon>
        <taxon>Gammaproteobacteria</taxon>
        <taxon>Pseudomonadales</taxon>
        <taxon>Pseudomonadaceae</taxon>
        <taxon>Pseudomonas</taxon>
    </lineage>
</organism>
<name>A0A6I1WK42_9PSED</name>
<dbReference type="GO" id="GO:0005886">
    <property type="term" value="C:plasma membrane"/>
    <property type="evidence" value="ECO:0007669"/>
    <property type="project" value="UniProtKB-SubCell"/>
</dbReference>
<keyword evidence="2 8" id="KW-0813">Transport</keyword>
<keyword evidence="4" id="KW-0997">Cell inner membrane</keyword>
<dbReference type="Pfam" id="PF00528">
    <property type="entry name" value="BPD_transp_1"/>
    <property type="match status" value="2"/>
</dbReference>
<keyword evidence="3" id="KW-1003">Cell membrane</keyword>
<comment type="caution">
    <text evidence="10">The sequence shown here is derived from an EMBL/GenBank/DDBJ whole genome shotgun (WGS) entry which is preliminary data.</text>
</comment>
<keyword evidence="5 8" id="KW-0812">Transmembrane</keyword>
<dbReference type="Gene3D" id="1.10.3720.10">
    <property type="entry name" value="MetI-like"/>
    <property type="match status" value="2"/>
</dbReference>
<keyword evidence="7 8" id="KW-0472">Membrane</keyword>
<feature type="transmembrane region" description="Helical" evidence="8">
    <location>
        <begin position="44"/>
        <end position="69"/>
    </location>
</feature>
<feature type="transmembrane region" description="Helical" evidence="8">
    <location>
        <begin position="335"/>
        <end position="361"/>
    </location>
</feature>
<dbReference type="GO" id="GO:0055085">
    <property type="term" value="P:transmembrane transport"/>
    <property type="evidence" value="ECO:0007669"/>
    <property type="project" value="InterPro"/>
</dbReference>
<dbReference type="AlphaFoldDB" id="A0A6I1WK42"/>
<sequence length="617" mass="66397">MSRNNPGATLPREALEPGLRQRLLMYLARLSGNRASPRALIKSAWFVPFFAVIAVLFVWPLIMLVVGAFRSSAPFLPGEWTLAAWQVAFHNPGMLAAIWASVKIAVVSTVASLFFAIALAFISERTDVWIRRWIMPCMLLVFVTPGIFYAIAFTQLANPWTGLLNDALRYGLGVETPWLNVQGWWGIYTVLILKKVALTYLFIVGAFRALDSSHDEASYLSGAGPFRTFLSINLPSLAPALTSVALLGIIAGLQVFEPILILGGPDNIVVMATLLLNLVGGGAGPADYAQASILSSLFVAFIALIYMGQLRVLGRKGYVSVSGKFSRARLLRLRGFRSLVCVLVLLFLVLSFVLPLGALAFSSIQPYPGGYSDLSLASYISVLEQPRVIEAIRVTLVLGVIVGAVVMTLAFSVATLSRQLGRRSQAALRFATLIPLAMPGVVTTVAISWAWLSIPAFAQLYGSIWLVALALIVTAMPFASQIALSATSQIAPSLSEAARMSGAGPVQTFFEIVLALAAPSFIAGWFMSALMVSGNLEVPLLLKSPGVNTLAVITYNLQSAGDYSMAAALLMVLMAFSVFLWGASLLTLWIFRRARHLNNHRNKQRALALAAGTTGGL</sequence>
<evidence type="ECO:0000256" key="6">
    <source>
        <dbReference type="ARBA" id="ARBA00022989"/>
    </source>
</evidence>
<comment type="similarity">
    <text evidence="8">Belongs to the binding-protein-dependent transport system permease family.</text>
</comment>
<dbReference type="CDD" id="cd06261">
    <property type="entry name" value="TM_PBP2"/>
    <property type="match status" value="2"/>
</dbReference>
<dbReference type="RefSeq" id="WP_153331715.1">
    <property type="nucleotide sequence ID" value="NZ_WIVV01000023.1"/>
</dbReference>
<evidence type="ECO:0000256" key="8">
    <source>
        <dbReference type="RuleBase" id="RU363032"/>
    </source>
</evidence>
<accession>A0A6I1WK42</accession>
<reference evidence="10 11" key="1">
    <citation type="submission" date="2019-10" db="EMBL/GenBank/DDBJ databases">
        <title>Evaluation of single-gene subtyping targets for Pseudomonas.</title>
        <authorList>
            <person name="Reichler S.J."/>
            <person name="Orsi R.H."/>
            <person name="Wiedmann M."/>
            <person name="Martin N.H."/>
            <person name="Murphy S.I."/>
        </authorList>
    </citation>
    <scope>NUCLEOTIDE SEQUENCE [LARGE SCALE GENOMIC DNA]</scope>
    <source>
        <strain evidence="10 11">FSL R10-1876</strain>
    </source>
</reference>
<protein>
    <submittedName>
        <fullName evidence="10">ABC transporter permease subunit</fullName>
    </submittedName>
</protein>
<feature type="transmembrane region" description="Helical" evidence="8">
    <location>
        <begin position="565"/>
        <end position="591"/>
    </location>
</feature>
<feature type="transmembrane region" description="Helical" evidence="8">
    <location>
        <begin position="391"/>
        <end position="414"/>
    </location>
</feature>
<evidence type="ECO:0000256" key="4">
    <source>
        <dbReference type="ARBA" id="ARBA00022519"/>
    </source>
</evidence>
<evidence type="ECO:0000313" key="10">
    <source>
        <dbReference type="EMBL" id="MQU42338.1"/>
    </source>
</evidence>
<comment type="subcellular location">
    <subcellularLocation>
        <location evidence="1">Cell inner membrane</location>
        <topology evidence="1">Multi-pass membrane protein</topology>
    </subcellularLocation>
    <subcellularLocation>
        <location evidence="8">Cell membrane</location>
        <topology evidence="8">Multi-pass membrane protein</topology>
    </subcellularLocation>
</comment>
<feature type="transmembrane region" description="Helical" evidence="8">
    <location>
        <begin position="96"/>
        <end position="121"/>
    </location>
</feature>
<evidence type="ECO:0000256" key="1">
    <source>
        <dbReference type="ARBA" id="ARBA00004429"/>
    </source>
</evidence>
<gene>
    <name evidence="10" type="ORF">GHO28_07410</name>
</gene>
<feature type="transmembrane region" description="Helical" evidence="8">
    <location>
        <begin position="426"/>
        <end position="452"/>
    </location>
</feature>
<evidence type="ECO:0000256" key="7">
    <source>
        <dbReference type="ARBA" id="ARBA00023136"/>
    </source>
</evidence>
<evidence type="ECO:0000256" key="3">
    <source>
        <dbReference type="ARBA" id="ARBA00022475"/>
    </source>
</evidence>
<evidence type="ECO:0000259" key="9">
    <source>
        <dbReference type="PROSITE" id="PS50928"/>
    </source>
</evidence>
<feature type="domain" description="ABC transmembrane type-1" evidence="9">
    <location>
        <begin position="98"/>
        <end position="306"/>
    </location>
</feature>
<feature type="transmembrane region" description="Helical" evidence="8">
    <location>
        <begin position="508"/>
        <end position="532"/>
    </location>
</feature>
<dbReference type="InterPro" id="IPR035906">
    <property type="entry name" value="MetI-like_sf"/>
</dbReference>
<proteinExistence type="inferred from homology"/>
<keyword evidence="6 8" id="KW-1133">Transmembrane helix</keyword>
<dbReference type="Proteomes" id="UP000466863">
    <property type="component" value="Unassembled WGS sequence"/>
</dbReference>
<evidence type="ECO:0000313" key="11">
    <source>
        <dbReference type="Proteomes" id="UP000466863"/>
    </source>
</evidence>
<feature type="domain" description="ABC transmembrane type-1" evidence="9">
    <location>
        <begin position="392"/>
        <end position="582"/>
    </location>
</feature>
<dbReference type="PANTHER" id="PTHR43357:SF4">
    <property type="entry name" value="INNER MEMBRANE ABC TRANSPORTER PERMEASE PROTEIN YDCV"/>
    <property type="match status" value="1"/>
</dbReference>
<dbReference type="PROSITE" id="PS50928">
    <property type="entry name" value="ABC_TM1"/>
    <property type="match status" value="2"/>
</dbReference>
<dbReference type="SUPFAM" id="SSF161098">
    <property type="entry name" value="MetI-like"/>
    <property type="match status" value="2"/>
</dbReference>
<dbReference type="EMBL" id="WIVV01000023">
    <property type="protein sequence ID" value="MQU42338.1"/>
    <property type="molecule type" value="Genomic_DNA"/>
</dbReference>
<evidence type="ECO:0000256" key="2">
    <source>
        <dbReference type="ARBA" id="ARBA00022448"/>
    </source>
</evidence>
<dbReference type="PANTHER" id="PTHR43357">
    <property type="entry name" value="INNER MEMBRANE ABC TRANSPORTER PERMEASE PROTEIN YDCV"/>
    <property type="match status" value="1"/>
</dbReference>
<feature type="transmembrane region" description="Helical" evidence="8">
    <location>
        <begin position="133"/>
        <end position="153"/>
    </location>
</feature>
<feature type="transmembrane region" description="Helical" evidence="8">
    <location>
        <begin position="237"/>
        <end position="256"/>
    </location>
</feature>
<feature type="transmembrane region" description="Helical" evidence="8">
    <location>
        <begin position="292"/>
        <end position="314"/>
    </location>
</feature>
<evidence type="ECO:0000256" key="5">
    <source>
        <dbReference type="ARBA" id="ARBA00022692"/>
    </source>
</evidence>
<feature type="transmembrane region" description="Helical" evidence="8">
    <location>
        <begin position="464"/>
        <end position="487"/>
    </location>
</feature>
<dbReference type="InterPro" id="IPR000515">
    <property type="entry name" value="MetI-like"/>
</dbReference>